<dbReference type="Gene3D" id="3.40.30.10">
    <property type="entry name" value="Glutaredoxin"/>
    <property type="match status" value="1"/>
</dbReference>
<dbReference type="Pfam" id="PF23733">
    <property type="entry name" value="GRXCR1-2_C"/>
    <property type="match status" value="1"/>
</dbReference>
<feature type="region of interest" description="Disordered" evidence="1">
    <location>
        <begin position="1"/>
        <end position="23"/>
    </location>
</feature>
<dbReference type="Proteomes" id="UP000030748">
    <property type="component" value="Unassembled WGS sequence"/>
</dbReference>
<dbReference type="EMBL" id="KI630491">
    <property type="protein sequence ID" value="EYU38276.1"/>
    <property type="molecule type" value="Genomic_DNA"/>
</dbReference>
<evidence type="ECO:0000259" key="2">
    <source>
        <dbReference type="Pfam" id="PF00462"/>
    </source>
</evidence>
<protein>
    <recommendedName>
        <fullName evidence="2">Glutaredoxin domain-containing protein</fullName>
    </recommendedName>
</protein>
<dbReference type="KEGG" id="egt:105957048"/>
<evidence type="ECO:0000256" key="1">
    <source>
        <dbReference type="SAM" id="MobiDB-lite"/>
    </source>
</evidence>
<proteinExistence type="predicted"/>
<evidence type="ECO:0000313" key="3">
    <source>
        <dbReference type="EMBL" id="EYU38276.1"/>
    </source>
</evidence>
<dbReference type="PANTHER" id="PTHR45669:SF17">
    <property type="entry name" value="GLUTAREDOXIN DOMAIN-CONTAINING PROTEIN"/>
    <property type="match status" value="1"/>
</dbReference>
<dbReference type="STRING" id="4155.A0A022RDF9"/>
<organism evidence="3 4">
    <name type="scientific">Erythranthe guttata</name>
    <name type="common">Yellow monkey flower</name>
    <name type="synonym">Mimulus guttatus</name>
    <dbReference type="NCBI Taxonomy" id="4155"/>
    <lineage>
        <taxon>Eukaryota</taxon>
        <taxon>Viridiplantae</taxon>
        <taxon>Streptophyta</taxon>
        <taxon>Embryophyta</taxon>
        <taxon>Tracheophyta</taxon>
        <taxon>Spermatophyta</taxon>
        <taxon>Magnoliopsida</taxon>
        <taxon>eudicotyledons</taxon>
        <taxon>Gunneridae</taxon>
        <taxon>Pentapetalae</taxon>
        <taxon>asterids</taxon>
        <taxon>lamiids</taxon>
        <taxon>Lamiales</taxon>
        <taxon>Phrymaceae</taxon>
        <taxon>Erythranthe</taxon>
    </lineage>
</organism>
<dbReference type="OMA" id="RIWVDER"/>
<accession>A0A022RDF9</accession>
<gene>
    <name evidence="3" type="ORF">MIMGU_mgv1a025485mg</name>
</gene>
<name>A0A022RDF9_ERYGU</name>
<dbReference type="PROSITE" id="PS51354">
    <property type="entry name" value="GLUTAREDOXIN_2"/>
    <property type="match status" value="1"/>
</dbReference>
<dbReference type="Pfam" id="PF00462">
    <property type="entry name" value="Glutaredoxin"/>
    <property type="match status" value="1"/>
</dbReference>
<feature type="domain" description="Glutaredoxin" evidence="2">
    <location>
        <begin position="158"/>
        <end position="224"/>
    </location>
</feature>
<dbReference type="InterPro" id="IPR002109">
    <property type="entry name" value="Glutaredoxin"/>
</dbReference>
<dbReference type="InterPro" id="IPR036249">
    <property type="entry name" value="Thioredoxin-like_sf"/>
</dbReference>
<sequence>MADCKNQVTEYPDKSKTSGGKISTPSFFGRSVTFNSSSSSTAAAAAEVINKPMYNLYNTPAFHRGGSIKSLYSSPFGSMVSAGNSLKGKVSKLCSIFESPKYPSNPQILQPPPSLPPPKPTKLLPPPPSDSFNSIPKSLPSPVPDYPFRLPGTEDRVVIYYTSLRGIRRTFHDCHSIRMIFRGLCVNLDERDVSMDTAYKKELQKVLGENSVTLPQVFVKGKYIGGADVVKQLLEAGELKRLIKGMPSRPTKPCEACDDMRFIPCTNCNGSRKVFDEDEELPKRCTECNENGLARCPLCCL</sequence>
<dbReference type="SUPFAM" id="SSF52833">
    <property type="entry name" value="Thioredoxin-like"/>
    <property type="match status" value="1"/>
</dbReference>
<feature type="region of interest" description="Disordered" evidence="1">
    <location>
        <begin position="105"/>
        <end position="138"/>
    </location>
</feature>
<evidence type="ECO:0000313" key="4">
    <source>
        <dbReference type="Proteomes" id="UP000030748"/>
    </source>
</evidence>
<dbReference type="PANTHER" id="PTHR45669">
    <property type="entry name" value="GLUTAREDOXIN DOMAIN-CONTAINING CYSTEINE-RICH PROTEIN CG12206-RELATED"/>
    <property type="match status" value="1"/>
</dbReference>
<keyword evidence="4" id="KW-1185">Reference proteome</keyword>
<dbReference type="OrthoDB" id="423313at2759"/>
<dbReference type="AlphaFoldDB" id="A0A022RDF9"/>
<dbReference type="CDD" id="cd03031">
    <property type="entry name" value="GRX_GRX_like"/>
    <property type="match status" value="1"/>
</dbReference>
<reference evidence="3 4" key="1">
    <citation type="journal article" date="2013" name="Proc. Natl. Acad. Sci. U.S.A.">
        <title>Fine-scale variation in meiotic recombination in Mimulus inferred from population shotgun sequencing.</title>
        <authorList>
            <person name="Hellsten U."/>
            <person name="Wright K.M."/>
            <person name="Jenkins J."/>
            <person name="Shu S."/>
            <person name="Yuan Y."/>
            <person name="Wessler S.R."/>
            <person name="Schmutz J."/>
            <person name="Willis J.H."/>
            <person name="Rokhsar D.S."/>
        </authorList>
    </citation>
    <scope>NUCLEOTIDE SEQUENCE [LARGE SCALE GENOMIC DNA]</scope>
    <source>
        <strain evidence="4">cv. DUN x IM62</strain>
    </source>
</reference>
<feature type="compositionally biased region" description="Pro residues" evidence="1">
    <location>
        <begin position="109"/>
        <end position="129"/>
    </location>
</feature>
<dbReference type="eggNOG" id="KOG2824">
    <property type="taxonomic scope" value="Eukaryota"/>
</dbReference>